<evidence type="ECO:0000313" key="2">
    <source>
        <dbReference type="EMBL" id="MFC6881628.1"/>
    </source>
</evidence>
<accession>A0ABW2CIM1</accession>
<reference evidence="3" key="1">
    <citation type="journal article" date="2019" name="Int. J. Syst. Evol. Microbiol.">
        <title>The Global Catalogue of Microorganisms (GCM) 10K type strain sequencing project: providing services to taxonomists for standard genome sequencing and annotation.</title>
        <authorList>
            <consortium name="The Broad Institute Genomics Platform"/>
            <consortium name="The Broad Institute Genome Sequencing Center for Infectious Disease"/>
            <person name="Wu L."/>
            <person name="Ma J."/>
        </authorList>
    </citation>
    <scope>NUCLEOTIDE SEQUENCE [LARGE SCALE GENOMIC DNA]</scope>
    <source>
        <strain evidence="3">JCM 3369</strain>
    </source>
</reference>
<organism evidence="2 3">
    <name type="scientific">Actinomadura yumaensis</name>
    <dbReference type="NCBI Taxonomy" id="111807"/>
    <lineage>
        <taxon>Bacteria</taxon>
        <taxon>Bacillati</taxon>
        <taxon>Actinomycetota</taxon>
        <taxon>Actinomycetes</taxon>
        <taxon>Streptosporangiales</taxon>
        <taxon>Thermomonosporaceae</taxon>
        <taxon>Actinomadura</taxon>
    </lineage>
</organism>
<dbReference type="InterPro" id="IPR002938">
    <property type="entry name" value="FAD-bd"/>
</dbReference>
<dbReference type="GO" id="GO:0016491">
    <property type="term" value="F:oxidoreductase activity"/>
    <property type="evidence" value="ECO:0007669"/>
    <property type="project" value="UniProtKB-KW"/>
</dbReference>
<feature type="domain" description="FAD-binding" evidence="1">
    <location>
        <begin position="8"/>
        <end position="347"/>
    </location>
</feature>
<keyword evidence="2" id="KW-0560">Oxidoreductase</keyword>
<dbReference type="PANTHER" id="PTHR43422">
    <property type="entry name" value="THIAMINE THIAZOLE SYNTHASE"/>
    <property type="match status" value="1"/>
</dbReference>
<comment type="caution">
    <text evidence="2">The sequence shown here is derived from an EMBL/GenBank/DDBJ whole genome shotgun (WGS) entry which is preliminary data.</text>
</comment>
<dbReference type="RefSeq" id="WP_160826929.1">
    <property type="nucleotide sequence ID" value="NZ_JBHSXE010000001.1"/>
</dbReference>
<dbReference type="EMBL" id="JBHSXS010000009">
    <property type="protein sequence ID" value="MFC6881628.1"/>
    <property type="molecule type" value="Genomic_DNA"/>
</dbReference>
<name>A0ABW2CIM1_9ACTN</name>
<keyword evidence="3" id="KW-1185">Reference proteome</keyword>
<dbReference type="SUPFAM" id="SSF51905">
    <property type="entry name" value="FAD/NAD(P)-binding domain"/>
    <property type="match status" value="1"/>
</dbReference>
<dbReference type="EC" id="1.-.-.-" evidence="2"/>
<gene>
    <name evidence="2" type="ORF">ACFQKB_17855</name>
</gene>
<dbReference type="InterPro" id="IPR036188">
    <property type="entry name" value="FAD/NAD-bd_sf"/>
</dbReference>
<dbReference type="Pfam" id="PF01494">
    <property type="entry name" value="FAD_binding_3"/>
    <property type="match status" value="1"/>
</dbReference>
<sequence>MTRSEHAIVLGGGWAGMLAAQALSRRFDAVTVLERDVLPEGPRQRKGQPQARHGHILWSSGARVVDALLPGTIDRLLSLGARRIMFQRDLVTLTSHGWQHRFPSKQYCVMCSRPLMDWAVREQVAASGRVEVRQRTEALDLAGDRDRITGVHVRDVATGAASSLTADLVVDATGRGSRLKHWLGALGLPPLEEDVVDAGMAYCSRIYQAPPGAAAGFPPVNLAPDPRVREPGRFGVVHPQEDGTWMVTLAGTRGVRLPTDDAEFNEYARTLRDPLVADLIARAEPLTPLVVSHFGANRRLYPERLAGWPDRLVVLGDALAVFNPIYGHGMSAAARGIAALDERLAEEGLGAGAVAAAQRDVCAAVDDPWIIAAARDIEYVGCRSTATDPRLLGEADARRRFADVITVRSLRSPGVSEMVTDAASLAVPQSELGSSRFMALLGSDPMRPELTEPPLSPDELALVNLSPRAAVGAETASG</sequence>
<evidence type="ECO:0000313" key="3">
    <source>
        <dbReference type="Proteomes" id="UP001596380"/>
    </source>
</evidence>
<protein>
    <submittedName>
        <fullName evidence="2">NAD(P)/FAD-dependent oxidoreductase</fullName>
        <ecNumber evidence="2">1.-.-.-</ecNumber>
    </submittedName>
</protein>
<proteinExistence type="predicted"/>
<dbReference type="Gene3D" id="3.50.50.60">
    <property type="entry name" value="FAD/NAD(P)-binding domain"/>
    <property type="match status" value="1"/>
</dbReference>
<dbReference type="PRINTS" id="PR00420">
    <property type="entry name" value="RNGMNOXGNASE"/>
</dbReference>
<dbReference type="Proteomes" id="UP001596380">
    <property type="component" value="Unassembled WGS sequence"/>
</dbReference>
<dbReference type="PANTHER" id="PTHR43422:SF3">
    <property type="entry name" value="THIAMINE THIAZOLE SYNTHASE"/>
    <property type="match status" value="1"/>
</dbReference>
<evidence type="ECO:0000259" key="1">
    <source>
        <dbReference type="Pfam" id="PF01494"/>
    </source>
</evidence>